<dbReference type="VEuPathDB" id="FungiDB:SPPG_07770"/>
<accession>A0A0L0H610</accession>
<evidence type="ECO:0000313" key="3">
    <source>
        <dbReference type="Proteomes" id="UP000053201"/>
    </source>
</evidence>
<reference evidence="2 3" key="1">
    <citation type="submission" date="2009-08" db="EMBL/GenBank/DDBJ databases">
        <title>The Genome Sequence of Spizellomyces punctatus strain DAOM BR117.</title>
        <authorList>
            <consortium name="The Broad Institute Genome Sequencing Platform"/>
            <person name="Russ C."/>
            <person name="Cuomo C."/>
            <person name="Shea T."/>
            <person name="Young S.K."/>
            <person name="Zeng Q."/>
            <person name="Koehrsen M."/>
            <person name="Haas B."/>
            <person name="Borodovsky M."/>
            <person name="Guigo R."/>
            <person name="Alvarado L."/>
            <person name="Berlin A."/>
            <person name="Bochicchio J."/>
            <person name="Borenstein D."/>
            <person name="Chapman S."/>
            <person name="Chen Z."/>
            <person name="Engels R."/>
            <person name="Freedman E."/>
            <person name="Gellesch M."/>
            <person name="Goldberg J."/>
            <person name="Griggs A."/>
            <person name="Gujja S."/>
            <person name="Heiman D."/>
            <person name="Hepburn T."/>
            <person name="Howarth C."/>
            <person name="Jen D."/>
            <person name="Larson L."/>
            <person name="Lewis B."/>
            <person name="Mehta T."/>
            <person name="Park D."/>
            <person name="Pearson M."/>
            <person name="Roberts A."/>
            <person name="Saif S."/>
            <person name="Shenoy N."/>
            <person name="Sisk P."/>
            <person name="Stolte C."/>
            <person name="Sykes S."/>
            <person name="Thomson T."/>
            <person name="Walk T."/>
            <person name="White J."/>
            <person name="Yandava C."/>
            <person name="Burger G."/>
            <person name="Gray M.W."/>
            <person name="Holland P.W.H."/>
            <person name="King N."/>
            <person name="Lang F.B.F."/>
            <person name="Roger A.J."/>
            <person name="Ruiz-Trillo I."/>
            <person name="Lander E."/>
            <person name="Nusbaum C."/>
        </authorList>
    </citation>
    <scope>NUCLEOTIDE SEQUENCE [LARGE SCALE GENOMIC DNA]</scope>
    <source>
        <strain evidence="2 3">DAOM BR117</strain>
    </source>
</reference>
<organism evidence="2 3">
    <name type="scientific">Spizellomyces punctatus (strain DAOM BR117)</name>
    <dbReference type="NCBI Taxonomy" id="645134"/>
    <lineage>
        <taxon>Eukaryota</taxon>
        <taxon>Fungi</taxon>
        <taxon>Fungi incertae sedis</taxon>
        <taxon>Chytridiomycota</taxon>
        <taxon>Chytridiomycota incertae sedis</taxon>
        <taxon>Chytridiomycetes</taxon>
        <taxon>Spizellomycetales</taxon>
        <taxon>Spizellomycetaceae</taxon>
        <taxon>Spizellomyces</taxon>
    </lineage>
</organism>
<proteinExistence type="inferred from homology"/>
<dbReference type="Pfam" id="PF00106">
    <property type="entry name" value="adh_short"/>
    <property type="match status" value="1"/>
</dbReference>
<dbReference type="OrthoDB" id="9876299at2759"/>
<dbReference type="InParanoid" id="A0A0L0H610"/>
<gene>
    <name evidence="2" type="ORF">SPPG_07770</name>
</gene>
<name>A0A0L0H610_SPIPD</name>
<dbReference type="GO" id="GO:0005737">
    <property type="term" value="C:cytoplasm"/>
    <property type="evidence" value="ECO:0007669"/>
    <property type="project" value="TreeGrafter"/>
</dbReference>
<keyword evidence="3" id="KW-1185">Reference proteome</keyword>
<dbReference type="RefSeq" id="XP_016604990.1">
    <property type="nucleotide sequence ID" value="XM_016755929.1"/>
</dbReference>
<sequence>MNARPLTIITGGNRGLGYELSHQLFKIHHHDILLTARDINKAREAATRISSGVNNGNSIRTAQLDVSSSESILRFVSDELDPLLASLAQQGNGQSLVTLVNNAGIYGQGWRETLVTNVVGPGLLSRKFLEILPQTLKGRIVNMTSGLGNAANLPSTLLRQLEAQPPKSPEEIVKWAGNWEQDETGHANPYNLSKHLLNYMTELHAKEGHGRAIAVIAVDPGWVQTDMGGQGAPGTIQQGVDRMLAQVLADEHESMKRSGKVFGDGGTCYDWKRH</sequence>
<dbReference type="OMA" id="GIGLEYC"/>
<evidence type="ECO:0008006" key="4">
    <source>
        <dbReference type="Google" id="ProtNLM"/>
    </source>
</evidence>
<dbReference type="Proteomes" id="UP000053201">
    <property type="component" value="Unassembled WGS sequence"/>
</dbReference>
<comment type="similarity">
    <text evidence="1">Belongs to the short-chain dehydrogenases/reductases (SDR) family.</text>
</comment>
<dbReference type="GO" id="GO:0019748">
    <property type="term" value="P:secondary metabolic process"/>
    <property type="evidence" value="ECO:0007669"/>
    <property type="project" value="TreeGrafter"/>
</dbReference>
<evidence type="ECO:0000256" key="1">
    <source>
        <dbReference type="ARBA" id="ARBA00006484"/>
    </source>
</evidence>
<dbReference type="AlphaFoldDB" id="A0A0L0H610"/>
<dbReference type="Gene3D" id="3.40.50.720">
    <property type="entry name" value="NAD(P)-binding Rossmann-like Domain"/>
    <property type="match status" value="1"/>
</dbReference>
<dbReference type="InterPro" id="IPR051468">
    <property type="entry name" value="Fungal_SecMetab_SDRs"/>
</dbReference>
<dbReference type="InterPro" id="IPR002347">
    <property type="entry name" value="SDR_fam"/>
</dbReference>
<dbReference type="PRINTS" id="PR00081">
    <property type="entry name" value="GDHRDH"/>
</dbReference>
<dbReference type="GeneID" id="27690966"/>
<dbReference type="STRING" id="645134.A0A0L0H610"/>
<dbReference type="eggNOG" id="KOG1208">
    <property type="taxonomic scope" value="Eukaryota"/>
</dbReference>
<dbReference type="InterPro" id="IPR036291">
    <property type="entry name" value="NAD(P)-bd_dom_sf"/>
</dbReference>
<dbReference type="PANTHER" id="PTHR43544:SF32">
    <property type="entry name" value="CHAIN DEHYDROGENASE, PUTATIVE (AFU_ORTHOLOGUE AFUA_5G01530)-RELATED"/>
    <property type="match status" value="1"/>
</dbReference>
<evidence type="ECO:0000313" key="2">
    <source>
        <dbReference type="EMBL" id="KNC96950.1"/>
    </source>
</evidence>
<dbReference type="EMBL" id="KQ257466">
    <property type="protein sequence ID" value="KNC96950.1"/>
    <property type="molecule type" value="Genomic_DNA"/>
</dbReference>
<protein>
    <recommendedName>
        <fullName evidence="4">Short chain dehydrogenase</fullName>
    </recommendedName>
</protein>
<dbReference type="SUPFAM" id="SSF51735">
    <property type="entry name" value="NAD(P)-binding Rossmann-fold domains"/>
    <property type="match status" value="1"/>
</dbReference>
<dbReference type="GO" id="GO:0016491">
    <property type="term" value="F:oxidoreductase activity"/>
    <property type="evidence" value="ECO:0007669"/>
    <property type="project" value="TreeGrafter"/>
</dbReference>
<dbReference type="PANTHER" id="PTHR43544">
    <property type="entry name" value="SHORT-CHAIN DEHYDROGENASE/REDUCTASE"/>
    <property type="match status" value="1"/>
</dbReference>